<protein>
    <submittedName>
        <fullName evidence="3">Unannotated protein</fullName>
    </submittedName>
</protein>
<dbReference type="PANTHER" id="PTHR43566:SF2">
    <property type="entry name" value="DUF4143 DOMAIN-CONTAINING PROTEIN"/>
    <property type="match status" value="1"/>
</dbReference>
<reference evidence="3" key="1">
    <citation type="submission" date="2020-05" db="EMBL/GenBank/DDBJ databases">
        <authorList>
            <person name="Chiriac C."/>
            <person name="Salcher M."/>
            <person name="Ghai R."/>
            <person name="Kavagutti S V."/>
        </authorList>
    </citation>
    <scope>NUCLEOTIDE SEQUENCE</scope>
</reference>
<feature type="domain" description="AAA" evidence="1">
    <location>
        <begin position="27"/>
        <end position="138"/>
    </location>
</feature>
<dbReference type="Pfam" id="PF13173">
    <property type="entry name" value="AAA_14"/>
    <property type="match status" value="1"/>
</dbReference>
<name>A0A6J7IU46_9ZZZZ</name>
<dbReference type="EMBL" id="CAFBNE010000009">
    <property type="protein sequence ID" value="CAB4934643.1"/>
    <property type="molecule type" value="Genomic_DNA"/>
</dbReference>
<dbReference type="AlphaFoldDB" id="A0A6J7IU46"/>
<organism evidence="3">
    <name type="scientific">freshwater metagenome</name>
    <dbReference type="NCBI Taxonomy" id="449393"/>
    <lineage>
        <taxon>unclassified sequences</taxon>
        <taxon>metagenomes</taxon>
        <taxon>ecological metagenomes</taxon>
    </lineage>
</organism>
<gene>
    <name evidence="3" type="ORF">UFOPK3772_00488</name>
</gene>
<evidence type="ECO:0000259" key="1">
    <source>
        <dbReference type="Pfam" id="PF13173"/>
    </source>
</evidence>
<proteinExistence type="predicted"/>
<sequence>MAPTTRKQKYLPRIVDNVLGQRLRSHGAVLIEGPNACGKTSTARQLAASEVRLDSDVAMRRAGLAEPAILLEGPTPRLIDEWQRVPDVWDAVRNAVDDRQQDGQFILTGSATPSEALIRHSGAMRVSRLQMRPMSLFESGDSTGAISLAALLTGEKLTAVPPAHDLAAIAELTCRGGWPANLNRSIDDAQQSARDYLDTIAGTDLSEVDGIRRDPRKVKALLFSLARHNATYTDLKVLAADATGQGEPVTSKTVSTYLDPLLRLWVVDEQYAWGGHLRSAAQVRSKPKRHLIDPSLAVAALGADPSALLADREMFGFQLESLVYRDLCVYAHALGGQVRAYRDSRDVEVDAIVVGPKNQWVALEVKLSGSDAVLEFAAKSLLRFADSMTTAPASLGIVVATGPSYRRTDGVHVISIGTLGP</sequence>
<dbReference type="InterPro" id="IPR027417">
    <property type="entry name" value="P-loop_NTPase"/>
</dbReference>
<evidence type="ECO:0000313" key="3">
    <source>
        <dbReference type="EMBL" id="CAB4934643.1"/>
    </source>
</evidence>
<dbReference type="SUPFAM" id="SSF52540">
    <property type="entry name" value="P-loop containing nucleoside triphosphate hydrolases"/>
    <property type="match status" value="1"/>
</dbReference>
<feature type="domain" description="DUF4143" evidence="2">
    <location>
        <begin position="204"/>
        <end position="368"/>
    </location>
</feature>
<dbReference type="Pfam" id="PF13635">
    <property type="entry name" value="DUF4143"/>
    <property type="match status" value="1"/>
</dbReference>
<accession>A0A6J7IU46</accession>
<dbReference type="InterPro" id="IPR025420">
    <property type="entry name" value="DUF4143"/>
</dbReference>
<dbReference type="PANTHER" id="PTHR43566">
    <property type="entry name" value="CONSERVED PROTEIN"/>
    <property type="match status" value="1"/>
</dbReference>
<dbReference type="InterPro" id="IPR041682">
    <property type="entry name" value="AAA_14"/>
</dbReference>
<evidence type="ECO:0000259" key="2">
    <source>
        <dbReference type="Pfam" id="PF13635"/>
    </source>
</evidence>